<reference evidence="1" key="1">
    <citation type="submission" date="2012-02" db="EMBL/GenBank/DDBJ databases">
        <title>The complete genome of Frateuria aurantia DSM 6220.</title>
        <authorList>
            <consortium name="US DOE Joint Genome Institute (JGI-PGF)"/>
            <person name="Lucas S."/>
            <person name="Copeland A."/>
            <person name="Lapidus A."/>
            <person name="Glavina del Rio T."/>
            <person name="Dalin E."/>
            <person name="Tice H."/>
            <person name="Bruce D."/>
            <person name="Goodwin L."/>
            <person name="Pitluck S."/>
            <person name="Peters L."/>
            <person name="Ovchinnikova G."/>
            <person name="Teshima H."/>
            <person name="Kyrpides N."/>
            <person name="Mavromatis K."/>
            <person name="Ivanova N."/>
            <person name="Brettin T."/>
            <person name="Detter J.C."/>
            <person name="Han C."/>
            <person name="Larimer F."/>
            <person name="Land M."/>
            <person name="Hauser L."/>
            <person name="Markowitz V."/>
            <person name="Cheng J.-F."/>
            <person name="Hugenholtz P."/>
            <person name="Woyke T."/>
            <person name="Wu D."/>
            <person name="Brambilla E."/>
            <person name="Klenk H.-P."/>
            <person name="Eisen J.A."/>
        </authorList>
    </citation>
    <scope>NUCLEOTIDE SEQUENCE</scope>
    <source>
        <strain evidence="1">DSM 6220</strain>
    </source>
</reference>
<accession>H8L5W7</accession>
<dbReference type="KEGG" id="fau:Fraau_1443"/>
<dbReference type="Proteomes" id="UP000005234">
    <property type="component" value="Chromosome"/>
</dbReference>
<dbReference type="EMBL" id="CP003350">
    <property type="protein sequence ID" value="AFC85867.1"/>
    <property type="molecule type" value="Genomic_DNA"/>
</dbReference>
<organism evidence="1 2">
    <name type="scientific">Frateuria aurantia (strain ATCC 33424 / DSM 6220 / KCTC 2777 / LMG 1558 / NBRC 3245 / NCIMB 13370)</name>
    <name type="common">Acetobacter aurantius</name>
    <dbReference type="NCBI Taxonomy" id="767434"/>
    <lineage>
        <taxon>Bacteria</taxon>
        <taxon>Pseudomonadati</taxon>
        <taxon>Pseudomonadota</taxon>
        <taxon>Gammaproteobacteria</taxon>
        <taxon>Lysobacterales</taxon>
        <taxon>Rhodanobacteraceae</taxon>
        <taxon>Frateuria</taxon>
    </lineage>
</organism>
<gene>
    <name evidence="1" type="ordered locus">Fraau_1443</name>
</gene>
<name>H8L5W7_FRAAD</name>
<proteinExistence type="predicted"/>
<evidence type="ECO:0000313" key="1">
    <source>
        <dbReference type="EMBL" id="AFC85867.1"/>
    </source>
</evidence>
<dbReference type="HOGENOM" id="CLU_1007436_0_0_6"/>
<evidence type="ECO:0000313" key="2">
    <source>
        <dbReference type="Proteomes" id="UP000005234"/>
    </source>
</evidence>
<sequence>MDQAEQGGLSESSGAWQHIPVSSVHGFHAFDIAAAKARQRARLGSCAQRSWTTAMTWQDSLRSASFRDGYLTLGRASRWHLGAAFVLRTFHDCHLDHLVQSMVQFWCTRVRFAGIQTSCDGLENAWTDAGCIAHEMCILCAMRPDFQLRSNTCVHVCGVAILAASDGFTTQWLRLRICAQVSRGPPGRTRFDHINQCDTCRHVHFVCSAHPCAHAISLGSDSALTVSPGNDVGRKPPLQSPAMLDLWFREPWHLADAIREGLGHNAEVGRAILRRP</sequence>
<dbReference type="AlphaFoldDB" id="H8L5W7"/>
<protein>
    <submittedName>
        <fullName evidence="1">Uncharacterized protein</fullName>
    </submittedName>
</protein>
<keyword evidence="2" id="KW-1185">Reference proteome</keyword>